<comment type="function">
    <text evidence="8">Catalyzes the deamination of adenosine to inosine at the wobble position 34 of tRNA(Arg2).</text>
</comment>
<dbReference type="InterPro" id="IPR029058">
    <property type="entry name" value="AB_hydrolase_fold"/>
</dbReference>
<dbReference type="OrthoDB" id="9802676at2"/>
<keyword evidence="11" id="KW-1185">Reference proteome</keyword>
<evidence type="ECO:0000313" key="10">
    <source>
        <dbReference type="EMBL" id="SEQ61243.1"/>
    </source>
</evidence>
<evidence type="ECO:0000256" key="3">
    <source>
        <dbReference type="ARBA" id="ARBA00022694"/>
    </source>
</evidence>
<dbReference type="PANTHER" id="PTHR11079">
    <property type="entry name" value="CYTOSINE DEAMINASE FAMILY MEMBER"/>
    <property type="match status" value="1"/>
</dbReference>
<dbReference type="EC" id="3.5.4.33" evidence="8"/>
<protein>
    <recommendedName>
        <fullName evidence="8">tRNA-specific adenosine deaminase</fullName>
        <ecNumber evidence="8">3.5.4.33</ecNumber>
    </recommendedName>
</protein>
<dbReference type="RefSeq" id="WP_091453256.1">
    <property type="nucleotide sequence ID" value="NZ_FOGD01000002.1"/>
</dbReference>
<organism evidence="10 11">
    <name type="scientific">Giesbergeria anulus</name>
    <dbReference type="NCBI Taxonomy" id="180197"/>
    <lineage>
        <taxon>Bacteria</taxon>
        <taxon>Pseudomonadati</taxon>
        <taxon>Pseudomonadota</taxon>
        <taxon>Betaproteobacteria</taxon>
        <taxon>Burkholderiales</taxon>
        <taxon>Comamonadaceae</taxon>
        <taxon>Giesbergeria</taxon>
    </lineage>
</organism>
<evidence type="ECO:0000256" key="4">
    <source>
        <dbReference type="ARBA" id="ARBA00022723"/>
    </source>
</evidence>
<dbReference type="HAMAP" id="MF_00972">
    <property type="entry name" value="tRNA_aden_deaminase"/>
    <property type="match status" value="1"/>
</dbReference>
<dbReference type="InterPro" id="IPR016193">
    <property type="entry name" value="Cytidine_deaminase-like"/>
</dbReference>
<evidence type="ECO:0000256" key="8">
    <source>
        <dbReference type="HAMAP-Rule" id="MF_00972"/>
    </source>
</evidence>
<feature type="binding site" evidence="8">
    <location>
        <position position="55"/>
    </location>
    <ligand>
        <name>Zn(2+)</name>
        <dbReference type="ChEBI" id="CHEBI:29105"/>
        <note>catalytic</note>
    </ligand>
</feature>
<comment type="cofactor">
    <cofactor evidence="8">
        <name>Zn(2+)</name>
        <dbReference type="ChEBI" id="CHEBI:29105"/>
    </cofactor>
    <text evidence="8">Binds 1 zinc ion per subunit.</text>
</comment>
<sequence length="386" mass="42409">MQAPDDAYWMRLALEQAQAAAQAGEVPVGAVVVRAGQLIATGRNGPVAGHDPTAHAEIVALRAAAQQLGNYRLEDCTLYVTLEPCAMCSGAMLHARLPRVVFGAADAKTGVAGSVLDLFAQPQLNHQTQVQGGVLAQDCAQLLGEFFRQRRQQQRAAALAAHPLRDDALRTPDARFARLPDWPWAAHYCSDLPALAGLRLHYLDEGPPDAAITWLCLHGPQHWGYSYRHLLPALTALGQRVLVPDLIGFGRSDKPKKERWHTPKQHSQVLSEWLQRLKIEQLVLVVPSHTPNVLTLLPEWWPGRCLGQWVWDEPPAPHHATDASVDAWQAPFPDRGFQAGPRAWARWATTPGRSASGLPLLHTQTNDRPPAQLASLVRQAVECFTP</sequence>
<dbReference type="PROSITE" id="PS00903">
    <property type="entry name" value="CYT_DCMP_DEAMINASES_1"/>
    <property type="match status" value="1"/>
</dbReference>
<dbReference type="STRING" id="180197.SAMN02982919_00803"/>
<dbReference type="CDD" id="cd01285">
    <property type="entry name" value="nucleoside_deaminase"/>
    <property type="match status" value="1"/>
</dbReference>
<evidence type="ECO:0000256" key="1">
    <source>
        <dbReference type="ARBA" id="ARBA00010669"/>
    </source>
</evidence>
<dbReference type="NCBIfam" id="NF008113">
    <property type="entry name" value="PRK10860.1"/>
    <property type="match status" value="1"/>
</dbReference>
<evidence type="ECO:0000256" key="5">
    <source>
        <dbReference type="ARBA" id="ARBA00022801"/>
    </source>
</evidence>
<evidence type="ECO:0000313" key="11">
    <source>
        <dbReference type="Proteomes" id="UP000199766"/>
    </source>
</evidence>
<dbReference type="GO" id="GO:0008270">
    <property type="term" value="F:zinc ion binding"/>
    <property type="evidence" value="ECO:0007669"/>
    <property type="project" value="UniProtKB-UniRule"/>
</dbReference>
<evidence type="ECO:0000256" key="2">
    <source>
        <dbReference type="ARBA" id="ARBA00011738"/>
    </source>
</evidence>
<feature type="active site" description="Proton donor" evidence="8">
    <location>
        <position position="57"/>
    </location>
</feature>
<keyword evidence="3 8" id="KW-0819">tRNA processing</keyword>
<name>A0A1H9HFT4_9BURK</name>
<keyword evidence="6 8" id="KW-0862">Zinc</keyword>
<evidence type="ECO:0000256" key="7">
    <source>
        <dbReference type="ARBA" id="ARBA00048045"/>
    </source>
</evidence>
<gene>
    <name evidence="8" type="primary">tadA</name>
    <name evidence="10" type="ORF">SAMN02982919_00803</name>
</gene>
<feature type="binding site" evidence="8">
    <location>
        <position position="88"/>
    </location>
    <ligand>
        <name>Zn(2+)</name>
        <dbReference type="ChEBI" id="CHEBI:29105"/>
        <note>catalytic</note>
    </ligand>
</feature>
<evidence type="ECO:0000259" key="9">
    <source>
        <dbReference type="PROSITE" id="PS51747"/>
    </source>
</evidence>
<dbReference type="Proteomes" id="UP000199766">
    <property type="component" value="Unassembled WGS sequence"/>
</dbReference>
<comment type="catalytic activity">
    <reaction evidence="7 8">
        <text>adenosine(34) in tRNA + H2O + H(+) = inosine(34) in tRNA + NH4(+)</text>
        <dbReference type="Rhea" id="RHEA:43168"/>
        <dbReference type="Rhea" id="RHEA-COMP:10373"/>
        <dbReference type="Rhea" id="RHEA-COMP:10374"/>
        <dbReference type="ChEBI" id="CHEBI:15377"/>
        <dbReference type="ChEBI" id="CHEBI:15378"/>
        <dbReference type="ChEBI" id="CHEBI:28938"/>
        <dbReference type="ChEBI" id="CHEBI:74411"/>
        <dbReference type="ChEBI" id="CHEBI:82852"/>
        <dbReference type="EC" id="3.5.4.33"/>
    </reaction>
</comment>
<dbReference type="FunFam" id="3.40.140.10:FF:000005">
    <property type="entry name" value="tRNA-specific adenosine deaminase"/>
    <property type="match status" value="1"/>
</dbReference>
<dbReference type="PROSITE" id="PS51747">
    <property type="entry name" value="CYT_DCMP_DEAMINASES_2"/>
    <property type="match status" value="1"/>
</dbReference>
<dbReference type="Gene3D" id="3.40.140.10">
    <property type="entry name" value="Cytidine Deaminase, domain 2"/>
    <property type="match status" value="1"/>
</dbReference>
<dbReference type="Pfam" id="PF00561">
    <property type="entry name" value="Abhydrolase_1"/>
    <property type="match status" value="1"/>
</dbReference>
<dbReference type="GO" id="GO:0002100">
    <property type="term" value="P:tRNA wobble adenosine to inosine editing"/>
    <property type="evidence" value="ECO:0007669"/>
    <property type="project" value="UniProtKB-UniRule"/>
</dbReference>
<dbReference type="SUPFAM" id="SSF53927">
    <property type="entry name" value="Cytidine deaminase-like"/>
    <property type="match status" value="1"/>
</dbReference>
<proteinExistence type="inferred from homology"/>
<dbReference type="AlphaFoldDB" id="A0A1H9HFT4"/>
<comment type="similarity">
    <text evidence="1">Belongs to the cytidine and deoxycytidylate deaminase family. ADAT2 subfamily.</text>
</comment>
<dbReference type="GO" id="GO:0052717">
    <property type="term" value="F:tRNA-specific adenosine-34 deaminase activity"/>
    <property type="evidence" value="ECO:0007669"/>
    <property type="project" value="UniProtKB-UniRule"/>
</dbReference>
<dbReference type="SUPFAM" id="SSF53474">
    <property type="entry name" value="alpha/beta-Hydrolases"/>
    <property type="match status" value="1"/>
</dbReference>
<dbReference type="Gene3D" id="3.40.50.1820">
    <property type="entry name" value="alpha/beta hydrolase"/>
    <property type="match status" value="1"/>
</dbReference>
<accession>A0A1H9HFT4</accession>
<dbReference type="PANTHER" id="PTHR11079:SF202">
    <property type="entry name" value="TRNA-SPECIFIC ADENOSINE DEAMINASE"/>
    <property type="match status" value="1"/>
</dbReference>
<dbReference type="Pfam" id="PF00383">
    <property type="entry name" value="dCMP_cyt_deam_1"/>
    <property type="match status" value="1"/>
</dbReference>
<evidence type="ECO:0000256" key="6">
    <source>
        <dbReference type="ARBA" id="ARBA00022833"/>
    </source>
</evidence>
<dbReference type="InterPro" id="IPR016192">
    <property type="entry name" value="APOBEC/CMP_deaminase_Zn-bd"/>
</dbReference>
<keyword evidence="5 8" id="KW-0378">Hydrolase</keyword>
<feature type="domain" description="CMP/dCMP-type deaminase" evidence="9">
    <location>
        <begin position="4"/>
        <end position="116"/>
    </location>
</feature>
<dbReference type="InterPro" id="IPR028883">
    <property type="entry name" value="tRNA_aden_deaminase"/>
</dbReference>
<reference evidence="10 11" key="1">
    <citation type="submission" date="2016-10" db="EMBL/GenBank/DDBJ databases">
        <authorList>
            <person name="de Groot N.N."/>
        </authorList>
    </citation>
    <scope>NUCLEOTIDE SEQUENCE [LARGE SCALE GENOMIC DNA]</scope>
    <source>
        <strain evidence="10 11">ATCC 35958</strain>
    </source>
</reference>
<comment type="subunit">
    <text evidence="2 8">Homodimer.</text>
</comment>
<dbReference type="InterPro" id="IPR000073">
    <property type="entry name" value="AB_hydrolase_1"/>
</dbReference>
<keyword evidence="4 8" id="KW-0479">Metal-binding</keyword>
<dbReference type="InterPro" id="IPR002125">
    <property type="entry name" value="CMP_dCMP_dom"/>
</dbReference>
<feature type="binding site" evidence="8">
    <location>
        <position position="85"/>
    </location>
    <ligand>
        <name>Zn(2+)</name>
        <dbReference type="ChEBI" id="CHEBI:29105"/>
        <note>catalytic</note>
    </ligand>
</feature>
<dbReference type="EMBL" id="FOGD01000002">
    <property type="protein sequence ID" value="SEQ61243.1"/>
    <property type="molecule type" value="Genomic_DNA"/>
</dbReference>